<evidence type="ECO:0000256" key="7">
    <source>
        <dbReference type="SAM" id="MobiDB-lite"/>
    </source>
</evidence>
<dbReference type="Pfam" id="PF00933">
    <property type="entry name" value="Glyco_hydro_3"/>
    <property type="match status" value="1"/>
</dbReference>
<dbReference type="FunFam" id="3.20.20.300:FF:000014">
    <property type="entry name" value="Beta-hexosaminidase, lipoprotein"/>
    <property type="match status" value="1"/>
</dbReference>
<dbReference type="InterPro" id="IPR002772">
    <property type="entry name" value="Glyco_hydro_3_C"/>
</dbReference>
<dbReference type="AlphaFoldDB" id="A0A1U9R2M4"/>
<comment type="catalytic activity">
    <reaction evidence="1">
        <text>Hydrolysis of terminal non-reducing N-acetyl-D-hexosamine residues in N-acetyl-beta-D-hexosaminides.</text>
        <dbReference type="EC" id="3.2.1.52"/>
    </reaction>
</comment>
<accession>A0A1U9R2M4</accession>
<dbReference type="PANTHER" id="PTHR30480">
    <property type="entry name" value="BETA-HEXOSAMINIDASE-RELATED"/>
    <property type="match status" value="1"/>
</dbReference>
<dbReference type="EC" id="3.2.1.52" evidence="3"/>
<dbReference type="PROSITE" id="PS00775">
    <property type="entry name" value="GLYCOSYL_HYDROL_F3"/>
    <property type="match status" value="1"/>
</dbReference>
<dbReference type="PANTHER" id="PTHR30480:SF13">
    <property type="entry name" value="BETA-HEXOSAMINIDASE"/>
    <property type="match status" value="1"/>
</dbReference>
<evidence type="ECO:0000256" key="3">
    <source>
        <dbReference type="ARBA" id="ARBA00012663"/>
    </source>
</evidence>
<keyword evidence="4 6" id="KW-0378">Hydrolase</keyword>
<dbReference type="InterPro" id="IPR036962">
    <property type="entry name" value="Glyco_hydro_3_N_sf"/>
</dbReference>
<evidence type="ECO:0000256" key="2">
    <source>
        <dbReference type="ARBA" id="ARBA00005336"/>
    </source>
</evidence>
<dbReference type="OrthoDB" id="9805821at2"/>
<dbReference type="Gene3D" id="3.40.50.1700">
    <property type="entry name" value="Glycoside hydrolase family 3 C-terminal domain"/>
    <property type="match status" value="1"/>
</dbReference>
<dbReference type="Pfam" id="PF01915">
    <property type="entry name" value="Glyco_hydro_3_C"/>
    <property type="match status" value="1"/>
</dbReference>
<dbReference type="InterPro" id="IPR017853">
    <property type="entry name" value="GH"/>
</dbReference>
<proteinExistence type="inferred from homology"/>
<feature type="chain" id="PRO_5012369253" description="beta-N-acetylhexosaminidase" evidence="8">
    <location>
        <begin position="35"/>
        <end position="601"/>
    </location>
</feature>
<dbReference type="InterPro" id="IPR036881">
    <property type="entry name" value="Glyco_hydro_3_C_sf"/>
</dbReference>
<dbReference type="GO" id="GO:0005975">
    <property type="term" value="P:carbohydrate metabolic process"/>
    <property type="evidence" value="ECO:0007669"/>
    <property type="project" value="InterPro"/>
</dbReference>
<feature type="region of interest" description="Disordered" evidence="7">
    <location>
        <begin position="580"/>
        <end position="601"/>
    </location>
</feature>
<dbReference type="InterPro" id="IPR050226">
    <property type="entry name" value="NagZ_Beta-hexosaminidase"/>
</dbReference>
<evidence type="ECO:0000256" key="1">
    <source>
        <dbReference type="ARBA" id="ARBA00001231"/>
    </source>
</evidence>
<evidence type="ECO:0000313" key="12">
    <source>
        <dbReference type="Proteomes" id="UP000189677"/>
    </source>
</evidence>
<evidence type="ECO:0000259" key="9">
    <source>
        <dbReference type="Pfam" id="PF00933"/>
    </source>
</evidence>
<dbReference type="KEGG" id="snw:BBN63_34410"/>
<gene>
    <name evidence="11" type="ORF">BBN63_34410</name>
</gene>
<evidence type="ECO:0000256" key="8">
    <source>
        <dbReference type="SAM" id="SignalP"/>
    </source>
</evidence>
<dbReference type="Proteomes" id="UP000189677">
    <property type="component" value="Chromosome"/>
</dbReference>
<keyword evidence="12" id="KW-1185">Reference proteome</keyword>
<feature type="domain" description="Glycoside hydrolase family 3 N-terminal" evidence="9">
    <location>
        <begin position="51"/>
        <end position="393"/>
    </location>
</feature>
<comment type="similarity">
    <text evidence="2 6">Belongs to the glycosyl hydrolase 3 family.</text>
</comment>
<protein>
    <recommendedName>
        <fullName evidence="3">beta-N-acetylhexosaminidase</fullName>
        <ecNumber evidence="3">3.2.1.52</ecNumber>
    </recommendedName>
</protein>
<dbReference type="GO" id="GO:0004563">
    <property type="term" value="F:beta-N-acetylhexosaminidase activity"/>
    <property type="evidence" value="ECO:0007669"/>
    <property type="project" value="UniProtKB-EC"/>
</dbReference>
<organism evidence="11 12">
    <name type="scientific">Streptomyces niveus</name>
    <name type="common">Streptomyces spheroides</name>
    <dbReference type="NCBI Taxonomy" id="193462"/>
    <lineage>
        <taxon>Bacteria</taxon>
        <taxon>Bacillati</taxon>
        <taxon>Actinomycetota</taxon>
        <taxon>Actinomycetes</taxon>
        <taxon>Kitasatosporales</taxon>
        <taxon>Streptomycetaceae</taxon>
        <taxon>Streptomyces</taxon>
    </lineage>
</organism>
<feature type="domain" description="Glycoside hydrolase family 3 C-terminal" evidence="10">
    <location>
        <begin position="432"/>
        <end position="599"/>
    </location>
</feature>
<keyword evidence="5 6" id="KW-0326">Glycosidase</keyword>
<sequence>MVHAIRRDRSFRRRVTVTAAVSGLLLSMPTAVSAEAPAPRGWVEKTMARMTLEEKVGQLFTTYAYGTSADTDKAADVTRNRSWLGVDNAEQAIDKYHLGGVIYFAWSDNLQNPKQVASLSNGLQQAALGQPAEVPLLVSTDQEHGIVQRLGPPATQFAGNMALGASGSERDARAAGKIAGQELRAVGINQNFAPVADVNVNPANPVIGVRSFSSDPRLAADLTEAQVRGYQSGGAGVVATAKHFPGHGDTDVDSHVGLPVITHTLEQWRKIDAPPFRRAVDTGIGAIMTGHIQFPELDPTGDPATLSKPIMTGLLRDEIGYDGVVVTDSLSMAGVRETYPDEDVPVKALQAGVDMLLMPPNLDTAYNAVLEAVAEGELTEKRIDRSVRRILTLKQQQGIVKRPFASPYGVDETVGSPAHLRAAQRITDRTTTLVKNDDRVLPLTDDARSVLVTGWGEATTSQLTALIGKRGVTAASHYTGTNPGAATVAAATAEARGHDSVVVVTSGAGANPGQSALVNALIETGKPVVTVAVGTPYDIARYPEAGTHLATYSYREGALESATRVLFGEVRPRGKLPVTIPRADDPDQPLFPLGHGLSYRH</sequence>
<evidence type="ECO:0000256" key="5">
    <source>
        <dbReference type="ARBA" id="ARBA00023295"/>
    </source>
</evidence>
<dbReference type="SUPFAM" id="SSF52279">
    <property type="entry name" value="Beta-D-glucan exohydrolase, C-terminal domain"/>
    <property type="match status" value="1"/>
</dbReference>
<keyword evidence="8" id="KW-0732">Signal</keyword>
<evidence type="ECO:0000256" key="6">
    <source>
        <dbReference type="RuleBase" id="RU361161"/>
    </source>
</evidence>
<dbReference type="InterPro" id="IPR019800">
    <property type="entry name" value="Glyco_hydro_3_AS"/>
</dbReference>
<reference evidence="11 12" key="1">
    <citation type="submission" date="2016-11" db="EMBL/GenBank/DDBJ databases">
        <title>Complete genome sequence of Streptomyces niveus SCSIO 3406.</title>
        <authorList>
            <person name="Zhu Q."/>
            <person name="Cheng W."/>
            <person name="Song Y."/>
            <person name="Li Q."/>
            <person name="Ju J."/>
        </authorList>
    </citation>
    <scope>NUCLEOTIDE SEQUENCE [LARGE SCALE GENOMIC DNA]</scope>
    <source>
        <strain evidence="11 12">SCSIO 3406</strain>
    </source>
</reference>
<dbReference type="InterPro" id="IPR001764">
    <property type="entry name" value="Glyco_hydro_3_N"/>
</dbReference>
<dbReference type="SUPFAM" id="SSF51445">
    <property type="entry name" value="(Trans)glycosidases"/>
    <property type="match status" value="1"/>
</dbReference>
<dbReference type="RefSeq" id="WP_078079200.1">
    <property type="nucleotide sequence ID" value="NZ_CP018047.1"/>
</dbReference>
<evidence type="ECO:0000313" key="11">
    <source>
        <dbReference type="EMBL" id="AQU70503.1"/>
    </source>
</evidence>
<feature type="signal peptide" evidence="8">
    <location>
        <begin position="1"/>
        <end position="34"/>
    </location>
</feature>
<dbReference type="Gene3D" id="3.20.20.300">
    <property type="entry name" value="Glycoside hydrolase, family 3, N-terminal domain"/>
    <property type="match status" value="1"/>
</dbReference>
<evidence type="ECO:0000256" key="4">
    <source>
        <dbReference type="ARBA" id="ARBA00022801"/>
    </source>
</evidence>
<name>A0A1U9R2M4_STRNV</name>
<dbReference type="EMBL" id="CP018047">
    <property type="protein sequence ID" value="AQU70503.1"/>
    <property type="molecule type" value="Genomic_DNA"/>
</dbReference>
<dbReference type="GO" id="GO:0009254">
    <property type="term" value="P:peptidoglycan turnover"/>
    <property type="evidence" value="ECO:0007669"/>
    <property type="project" value="TreeGrafter"/>
</dbReference>
<evidence type="ECO:0000259" key="10">
    <source>
        <dbReference type="Pfam" id="PF01915"/>
    </source>
</evidence>